<keyword evidence="1" id="KW-0812">Transmembrane</keyword>
<keyword evidence="1" id="KW-0472">Membrane</keyword>
<organism evidence="2 3">
    <name type="scientific">Chrysosporum bergii ANA360D</name>
    <dbReference type="NCBI Taxonomy" id="617107"/>
    <lineage>
        <taxon>Bacteria</taxon>
        <taxon>Bacillati</taxon>
        <taxon>Cyanobacteriota</taxon>
        <taxon>Cyanophyceae</taxon>
        <taxon>Nostocales</taxon>
        <taxon>Nodulariaceae</taxon>
        <taxon>Chrysosporum</taxon>
    </lineage>
</organism>
<sequence>MKPLPKFFQQKQLAHVAVLLLFIMLLILRGIPGYMTGSWQWKQPPDVANLTALREMRKTGITLPNWQTVQQAEQLVSTSRWSFQILKQQGTQNQAILLLHPQNGLMDQPEVEWTDINSWGKSRWPRWDIAQFRWAEFMVKGKPKSEANSDTKVYARFFRVYTQQETFAVLQWYAMPNGGHPSPWRWFLSDQLAQWHQNRVPWVSVSIMIPMEPLGQVETAWPLAQSIGETVQATLMTNFF</sequence>
<reference evidence="2 3" key="1">
    <citation type="journal article" date="2023" name="J. Phycol.">
        <title>Chrysosporum ovalisporum is synonymous with the true-branching cyanobacterium Umezakia natans (Nostocales/Aphanizomenonaceae).</title>
        <authorList>
            <person name="McGregor G.B."/>
            <person name="Sendall B.C."/>
            <person name="Niiyama Y."/>
            <person name="Tuji A."/>
            <person name="Willis A."/>
        </authorList>
    </citation>
    <scope>NUCLEOTIDE SEQUENCE [LARGE SCALE GENOMIC DNA]</scope>
    <source>
        <strain evidence="2 3">ANA360D</strain>
    </source>
</reference>
<dbReference type="Proteomes" id="UP001159387">
    <property type="component" value="Unassembled WGS sequence"/>
</dbReference>
<dbReference type="InterPro" id="IPR030917">
    <property type="entry name" value="Cyanoexo_CrtB_assoc"/>
</dbReference>
<keyword evidence="3" id="KW-1185">Reference proteome</keyword>
<dbReference type="EMBL" id="JANQDH010000116">
    <property type="protein sequence ID" value="MDH6062048.1"/>
    <property type="molecule type" value="Genomic_DNA"/>
</dbReference>
<comment type="caution">
    <text evidence="2">The sequence shown here is derived from an EMBL/GenBank/DDBJ whole genome shotgun (WGS) entry which is preliminary data.</text>
</comment>
<keyword evidence="1" id="KW-1133">Transmembrane helix</keyword>
<proteinExistence type="predicted"/>
<dbReference type="RefSeq" id="WP_280655992.1">
    <property type="nucleotide sequence ID" value="NZ_JANQDH010000116.1"/>
</dbReference>
<protein>
    <submittedName>
        <fullName evidence="2">Cyanoexosortase B system-associated protein</fullName>
    </submittedName>
</protein>
<name>A0AA43GUP0_9CYAN</name>
<dbReference type="NCBIfam" id="TIGR04533">
    <property type="entry name" value="cyanosortB_assc"/>
    <property type="match status" value="1"/>
</dbReference>
<accession>A0AA43GUP0</accession>
<evidence type="ECO:0000313" key="2">
    <source>
        <dbReference type="EMBL" id="MDH6062048.1"/>
    </source>
</evidence>
<evidence type="ECO:0000256" key="1">
    <source>
        <dbReference type="SAM" id="Phobius"/>
    </source>
</evidence>
<dbReference type="AlphaFoldDB" id="A0AA43GUP0"/>
<evidence type="ECO:0000313" key="3">
    <source>
        <dbReference type="Proteomes" id="UP001159387"/>
    </source>
</evidence>
<feature type="transmembrane region" description="Helical" evidence="1">
    <location>
        <begin position="12"/>
        <end position="31"/>
    </location>
</feature>
<gene>
    <name evidence="2" type="ORF">NWP17_16670</name>
</gene>